<evidence type="ECO:0000259" key="2">
    <source>
        <dbReference type="Pfam" id="PF05347"/>
    </source>
</evidence>
<reference evidence="3 4" key="1">
    <citation type="journal article" date="2018" name="IMA Fungus">
        <title>IMA Genome-F 9: Draft genome sequence of Annulohypoxylon stygium, Aspergillus mulundensis, Berkeleyomyces basicola (syn. Thielaviopsis basicola), Ceratocystis smalleyi, two Cercospora beticola strains, Coleophoma cylindrospora, Fusarium fracticaudum, Phialophora cf. hyalina, and Morchella septimelata.</title>
        <authorList>
            <person name="Wingfield B.D."/>
            <person name="Bills G.F."/>
            <person name="Dong Y."/>
            <person name="Huang W."/>
            <person name="Nel W.J."/>
            <person name="Swalarsk-Parry B.S."/>
            <person name="Vaghefi N."/>
            <person name="Wilken P.M."/>
            <person name="An Z."/>
            <person name="de Beer Z.W."/>
            <person name="De Vos L."/>
            <person name="Chen L."/>
            <person name="Duong T.A."/>
            <person name="Gao Y."/>
            <person name="Hammerbacher A."/>
            <person name="Kikkert J.R."/>
            <person name="Li Y."/>
            <person name="Li H."/>
            <person name="Li K."/>
            <person name="Li Q."/>
            <person name="Liu X."/>
            <person name="Ma X."/>
            <person name="Naidoo K."/>
            <person name="Pethybridge S.J."/>
            <person name="Sun J."/>
            <person name="Steenkamp E.T."/>
            <person name="van der Nest M.A."/>
            <person name="van Wyk S."/>
            <person name="Wingfield M.J."/>
            <person name="Xiong C."/>
            <person name="Yue Q."/>
            <person name="Zhang X."/>
        </authorList>
    </citation>
    <scope>NUCLEOTIDE SEQUENCE [LARGE SCALE GENOMIC DNA]</scope>
    <source>
        <strain evidence="3 4">BP 5553</strain>
    </source>
</reference>
<dbReference type="Pfam" id="PF05347">
    <property type="entry name" value="Complex1_LYR"/>
    <property type="match status" value="1"/>
</dbReference>
<dbReference type="RefSeq" id="XP_031865425.1">
    <property type="nucleotide sequence ID" value="XM_032018588.1"/>
</dbReference>
<feature type="region of interest" description="Disordered" evidence="1">
    <location>
        <begin position="80"/>
        <end position="102"/>
    </location>
</feature>
<dbReference type="AlphaFoldDB" id="A0A370TB56"/>
<dbReference type="GeneID" id="43602814"/>
<evidence type="ECO:0000313" key="4">
    <source>
        <dbReference type="Proteomes" id="UP000254866"/>
    </source>
</evidence>
<accession>A0A370TB56</accession>
<sequence>MRTCMRPQLCLQFQSDLRTYSSSKVKRPSRFDSKKKTMSLDDFLQRSRTIALYRNIVRGCRKIPDPTTKKEMLKFAKEEFQRNSEVTDPVRSTDSGGIGDES</sequence>
<comment type="caution">
    <text evidence="3">The sequence shown here is derived from an EMBL/GenBank/DDBJ whole genome shotgun (WGS) entry which is preliminary data.</text>
</comment>
<feature type="compositionally biased region" description="Polar residues" evidence="1">
    <location>
        <begin position="83"/>
        <end position="95"/>
    </location>
</feature>
<evidence type="ECO:0000313" key="3">
    <source>
        <dbReference type="EMBL" id="RDL31176.1"/>
    </source>
</evidence>
<dbReference type="STRING" id="2656787.A0A370TB56"/>
<organism evidence="3 4">
    <name type="scientific">Venustampulla echinocandica</name>
    <dbReference type="NCBI Taxonomy" id="2656787"/>
    <lineage>
        <taxon>Eukaryota</taxon>
        <taxon>Fungi</taxon>
        <taxon>Dikarya</taxon>
        <taxon>Ascomycota</taxon>
        <taxon>Pezizomycotina</taxon>
        <taxon>Leotiomycetes</taxon>
        <taxon>Helotiales</taxon>
        <taxon>Pleuroascaceae</taxon>
        <taxon>Venustampulla</taxon>
    </lineage>
</organism>
<keyword evidence="4" id="KW-1185">Reference proteome</keyword>
<name>A0A370TB56_9HELO</name>
<evidence type="ECO:0000256" key="1">
    <source>
        <dbReference type="SAM" id="MobiDB-lite"/>
    </source>
</evidence>
<proteinExistence type="predicted"/>
<feature type="domain" description="Complex 1 LYR protein" evidence="2">
    <location>
        <begin position="48"/>
        <end position="91"/>
    </location>
</feature>
<dbReference type="InterPro" id="IPR008011">
    <property type="entry name" value="Complex1_LYR_dom"/>
</dbReference>
<dbReference type="Proteomes" id="UP000254866">
    <property type="component" value="Unassembled WGS sequence"/>
</dbReference>
<dbReference type="EMBL" id="NPIC01000013">
    <property type="protein sequence ID" value="RDL31176.1"/>
    <property type="molecule type" value="Genomic_DNA"/>
</dbReference>
<protein>
    <recommendedName>
        <fullName evidence="2">Complex 1 LYR protein domain-containing protein</fullName>
    </recommendedName>
</protein>
<dbReference type="OrthoDB" id="74240at2759"/>
<gene>
    <name evidence="3" type="ORF">BP5553_09965</name>
</gene>